<dbReference type="InterPro" id="IPR045865">
    <property type="entry name" value="ACT-like_dom_sf"/>
</dbReference>
<dbReference type="GO" id="GO:0046417">
    <property type="term" value="P:chorismate metabolic process"/>
    <property type="evidence" value="ECO:0007669"/>
    <property type="project" value="InterPro"/>
</dbReference>
<comment type="catalytic activity">
    <reaction evidence="1">
        <text>chorismate = prephenate</text>
        <dbReference type="Rhea" id="RHEA:13897"/>
        <dbReference type="ChEBI" id="CHEBI:29748"/>
        <dbReference type="ChEBI" id="CHEBI:29934"/>
        <dbReference type="EC" id="5.4.99.5"/>
    </reaction>
</comment>
<accession>A0A9W6L9Y1</accession>
<evidence type="ECO:0000256" key="2">
    <source>
        <dbReference type="ARBA" id="ARBA00002364"/>
    </source>
</evidence>
<dbReference type="PROSITE" id="PS51168">
    <property type="entry name" value="CHORISMATE_MUT_2"/>
    <property type="match status" value="1"/>
</dbReference>
<gene>
    <name evidence="23" type="primary">pheA</name>
    <name evidence="23" type="ORF">DAMNIGENAA_28790</name>
</gene>
<dbReference type="EC" id="5.4.99.5" evidence="6"/>
<dbReference type="InterPro" id="IPR036979">
    <property type="entry name" value="CM_dom_sf"/>
</dbReference>
<evidence type="ECO:0000256" key="16">
    <source>
        <dbReference type="ARBA" id="ARBA00031175"/>
    </source>
</evidence>
<dbReference type="PANTHER" id="PTHR21022:SF19">
    <property type="entry name" value="PREPHENATE DEHYDRATASE-RELATED"/>
    <property type="match status" value="1"/>
</dbReference>
<evidence type="ECO:0000259" key="21">
    <source>
        <dbReference type="PROSITE" id="PS51171"/>
    </source>
</evidence>
<keyword evidence="9" id="KW-0963">Cytoplasm</keyword>
<evidence type="ECO:0000313" key="24">
    <source>
        <dbReference type="Proteomes" id="UP001144372"/>
    </source>
</evidence>
<dbReference type="GO" id="GO:0004664">
    <property type="term" value="F:prephenate dehydratase activity"/>
    <property type="evidence" value="ECO:0007669"/>
    <property type="project" value="UniProtKB-EC"/>
</dbReference>
<comment type="catalytic activity">
    <reaction evidence="18">
        <text>prephenate + H(+) = 3-phenylpyruvate + CO2 + H2O</text>
        <dbReference type="Rhea" id="RHEA:21648"/>
        <dbReference type="ChEBI" id="CHEBI:15377"/>
        <dbReference type="ChEBI" id="CHEBI:15378"/>
        <dbReference type="ChEBI" id="CHEBI:16526"/>
        <dbReference type="ChEBI" id="CHEBI:18005"/>
        <dbReference type="ChEBI" id="CHEBI:29934"/>
        <dbReference type="EC" id="4.2.1.51"/>
    </reaction>
</comment>
<dbReference type="AlphaFoldDB" id="A0A9W6L9Y1"/>
<evidence type="ECO:0000259" key="22">
    <source>
        <dbReference type="PROSITE" id="PS51671"/>
    </source>
</evidence>
<feature type="domain" description="Chorismate mutase" evidence="20">
    <location>
        <begin position="4"/>
        <end position="94"/>
    </location>
</feature>
<dbReference type="PROSITE" id="PS00857">
    <property type="entry name" value="PREPHENATE_DEHYDR_1"/>
    <property type="match status" value="1"/>
</dbReference>
<evidence type="ECO:0000256" key="10">
    <source>
        <dbReference type="ARBA" id="ARBA00022605"/>
    </source>
</evidence>
<dbReference type="PANTHER" id="PTHR21022">
    <property type="entry name" value="PREPHENATE DEHYDRATASE P PROTEIN"/>
    <property type="match status" value="1"/>
</dbReference>
<dbReference type="GO" id="GO:0004106">
    <property type="term" value="F:chorismate mutase activity"/>
    <property type="evidence" value="ECO:0007669"/>
    <property type="project" value="UniProtKB-EC"/>
</dbReference>
<evidence type="ECO:0000256" key="8">
    <source>
        <dbReference type="ARBA" id="ARBA00014401"/>
    </source>
</evidence>
<dbReference type="Pfam" id="PF00800">
    <property type="entry name" value="PDT"/>
    <property type="match status" value="1"/>
</dbReference>
<keyword evidence="13" id="KW-0413">Isomerase</keyword>
<dbReference type="Gene3D" id="3.30.70.260">
    <property type="match status" value="1"/>
</dbReference>
<evidence type="ECO:0000256" key="19">
    <source>
        <dbReference type="PIRSR" id="PIRSR001500-2"/>
    </source>
</evidence>
<dbReference type="Pfam" id="PF01842">
    <property type="entry name" value="ACT"/>
    <property type="match status" value="1"/>
</dbReference>
<feature type="domain" description="ACT" evidence="22">
    <location>
        <begin position="281"/>
        <end position="358"/>
    </location>
</feature>
<dbReference type="InterPro" id="IPR008242">
    <property type="entry name" value="Chor_mutase/pphenate_deHydtase"/>
</dbReference>
<evidence type="ECO:0000256" key="4">
    <source>
        <dbReference type="ARBA" id="ARBA00004741"/>
    </source>
</evidence>
<dbReference type="GO" id="GO:0005737">
    <property type="term" value="C:cytoplasm"/>
    <property type="evidence" value="ECO:0007669"/>
    <property type="project" value="UniProtKB-SubCell"/>
</dbReference>
<feature type="site" description="Essential for prephenate dehydratase activity" evidence="19">
    <location>
        <position position="262"/>
    </location>
</feature>
<comment type="subcellular location">
    <subcellularLocation>
        <location evidence="3">Cytoplasm</location>
    </subcellularLocation>
</comment>
<dbReference type="InterPro" id="IPR036263">
    <property type="entry name" value="Chorismate_II_sf"/>
</dbReference>
<evidence type="ECO:0000259" key="20">
    <source>
        <dbReference type="PROSITE" id="PS51168"/>
    </source>
</evidence>
<proteinExistence type="predicted"/>
<dbReference type="InterPro" id="IPR018528">
    <property type="entry name" value="Preph_deHydtase_CS"/>
</dbReference>
<dbReference type="InterPro" id="IPR002912">
    <property type="entry name" value="ACT_dom"/>
</dbReference>
<keyword evidence="15" id="KW-0511">Multifunctional enzyme</keyword>
<organism evidence="23 24">
    <name type="scientific">Desulforhabdus amnigena</name>
    <dbReference type="NCBI Taxonomy" id="40218"/>
    <lineage>
        <taxon>Bacteria</taxon>
        <taxon>Pseudomonadati</taxon>
        <taxon>Thermodesulfobacteriota</taxon>
        <taxon>Syntrophobacteria</taxon>
        <taxon>Syntrophobacterales</taxon>
        <taxon>Syntrophobacteraceae</taxon>
        <taxon>Desulforhabdus</taxon>
    </lineage>
</organism>
<dbReference type="Gene3D" id="3.40.190.10">
    <property type="entry name" value="Periplasmic binding protein-like II"/>
    <property type="match status" value="2"/>
</dbReference>
<dbReference type="FunFam" id="3.30.70.260:FF:000012">
    <property type="entry name" value="Prephenate dehydratase"/>
    <property type="match status" value="1"/>
</dbReference>
<evidence type="ECO:0000256" key="14">
    <source>
        <dbReference type="ARBA" id="ARBA00023239"/>
    </source>
</evidence>
<keyword evidence="24" id="KW-1185">Reference proteome</keyword>
<evidence type="ECO:0000256" key="17">
    <source>
        <dbReference type="ARBA" id="ARBA00031520"/>
    </source>
</evidence>
<evidence type="ECO:0000256" key="5">
    <source>
        <dbReference type="ARBA" id="ARBA00004817"/>
    </source>
</evidence>
<name>A0A9W6L9Y1_9BACT</name>
<evidence type="ECO:0000256" key="6">
    <source>
        <dbReference type="ARBA" id="ARBA00012404"/>
    </source>
</evidence>
<evidence type="ECO:0000256" key="18">
    <source>
        <dbReference type="ARBA" id="ARBA00047848"/>
    </source>
</evidence>
<evidence type="ECO:0000256" key="12">
    <source>
        <dbReference type="ARBA" id="ARBA00023222"/>
    </source>
</evidence>
<dbReference type="PIRSF" id="PIRSF001500">
    <property type="entry name" value="Chor_mut_pdt_Ppr"/>
    <property type="match status" value="1"/>
</dbReference>
<dbReference type="CDD" id="cd13630">
    <property type="entry name" value="PBP2_PDT_1"/>
    <property type="match status" value="1"/>
</dbReference>
<comment type="function">
    <text evidence="2">Catalyzes the Claisen rearrangement of chorismate to prephenate and the decarboxylation/dehydration of prephenate to phenylpyruvate.</text>
</comment>
<sequence length="380" mass="42716">MGEMIVEDRLTALREAIDEVDTELLKLLNKRMELACEVGRFKAEKGVPLFHPGREELIFERLTKANPGPIAAESLRAIYREIFAASRLLQYVLQVAYLGPEWTYSHLAALSLYGHSARYIPCSTLEDVFEAVLKGKVHVAVIPIENSLQGGVGRSMDLLYESEMRVVGECYLEIAHNLCSTSSSIADLKHLYAHPQAIEQCRRWILGNLRHVEIYESTSTAQAAQMAKKDPIGAAICNLYAAHHYGLNILADRIEDQAGNTTRFLALSSQLNPPTGSDKTSLLFAVSDQPGALHAALEAFSDAHVNMTRIESRPNRLFPWQYLFYADIEGHVEDENVHKALDELRTKVTFLKVLGSYPKRDPKLPIRFEKEKLRQSDRQG</sequence>
<reference evidence="23" key="1">
    <citation type="submission" date="2022-12" db="EMBL/GenBank/DDBJ databases">
        <title>Reference genome sequencing for broad-spectrum identification of bacterial and archaeal isolates by mass spectrometry.</title>
        <authorList>
            <person name="Sekiguchi Y."/>
            <person name="Tourlousse D.M."/>
        </authorList>
    </citation>
    <scope>NUCLEOTIDE SEQUENCE</scope>
    <source>
        <strain evidence="23">ASRB1</strain>
    </source>
</reference>
<dbReference type="SMART" id="SM00830">
    <property type="entry name" value="CM_2"/>
    <property type="match status" value="1"/>
</dbReference>
<dbReference type="PROSITE" id="PS51171">
    <property type="entry name" value="PREPHENATE_DEHYDR_3"/>
    <property type="match status" value="1"/>
</dbReference>
<keyword evidence="12" id="KW-0584">Phenylalanine biosynthesis</keyword>
<evidence type="ECO:0000256" key="15">
    <source>
        <dbReference type="ARBA" id="ARBA00023268"/>
    </source>
</evidence>
<dbReference type="Proteomes" id="UP001144372">
    <property type="component" value="Unassembled WGS sequence"/>
</dbReference>
<evidence type="ECO:0000256" key="7">
    <source>
        <dbReference type="ARBA" id="ARBA00013147"/>
    </source>
</evidence>
<dbReference type="SUPFAM" id="SSF48600">
    <property type="entry name" value="Chorismate mutase II"/>
    <property type="match status" value="1"/>
</dbReference>
<dbReference type="Pfam" id="PF01817">
    <property type="entry name" value="CM_2"/>
    <property type="match status" value="1"/>
</dbReference>
<comment type="pathway">
    <text evidence="4">Amino-acid biosynthesis; L-phenylalanine biosynthesis; phenylpyruvate from prephenate: step 1/1.</text>
</comment>
<comment type="caution">
    <text evidence="23">The sequence shown here is derived from an EMBL/GenBank/DDBJ whole genome shotgun (WGS) entry which is preliminary data.</text>
</comment>
<dbReference type="InterPro" id="IPR002701">
    <property type="entry name" value="CM_II_prokaryot"/>
</dbReference>
<dbReference type="SUPFAM" id="SSF53850">
    <property type="entry name" value="Periplasmic binding protein-like II"/>
    <property type="match status" value="1"/>
</dbReference>
<dbReference type="PROSITE" id="PS51671">
    <property type="entry name" value="ACT"/>
    <property type="match status" value="1"/>
</dbReference>
<keyword evidence="14" id="KW-0456">Lyase</keyword>
<dbReference type="SUPFAM" id="SSF55021">
    <property type="entry name" value="ACT-like"/>
    <property type="match status" value="1"/>
</dbReference>
<evidence type="ECO:0000256" key="11">
    <source>
        <dbReference type="ARBA" id="ARBA00023141"/>
    </source>
</evidence>
<evidence type="ECO:0000313" key="23">
    <source>
        <dbReference type="EMBL" id="GLI35446.1"/>
    </source>
</evidence>
<dbReference type="EMBL" id="BSDR01000001">
    <property type="protein sequence ID" value="GLI35446.1"/>
    <property type="molecule type" value="Genomic_DNA"/>
</dbReference>
<dbReference type="PROSITE" id="PS00858">
    <property type="entry name" value="PREPHENATE_DEHYDR_2"/>
    <property type="match status" value="1"/>
</dbReference>
<keyword evidence="11" id="KW-0057">Aromatic amino acid biosynthesis</keyword>
<comment type="pathway">
    <text evidence="5">Metabolic intermediate biosynthesis; prephenate biosynthesis; prephenate from chorismate: step 1/1.</text>
</comment>
<dbReference type="NCBIfam" id="NF008865">
    <property type="entry name" value="PRK11898.1"/>
    <property type="match status" value="1"/>
</dbReference>
<evidence type="ECO:0000256" key="9">
    <source>
        <dbReference type="ARBA" id="ARBA00022490"/>
    </source>
</evidence>
<dbReference type="GO" id="GO:0009094">
    <property type="term" value="P:L-phenylalanine biosynthetic process"/>
    <property type="evidence" value="ECO:0007669"/>
    <property type="project" value="UniProtKB-KW"/>
</dbReference>
<protein>
    <recommendedName>
        <fullName evidence="8">Bifunctional chorismate mutase/prephenate dehydratase</fullName>
        <ecNumber evidence="7">4.2.1.51</ecNumber>
        <ecNumber evidence="6">5.4.99.5</ecNumber>
    </recommendedName>
    <alternativeName>
        <fullName evidence="17">Chorismate mutase-prephenate dehydratase</fullName>
    </alternativeName>
    <alternativeName>
        <fullName evidence="16">p-protein</fullName>
    </alternativeName>
</protein>
<keyword evidence="10" id="KW-0028">Amino-acid biosynthesis</keyword>
<dbReference type="CDD" id="cd04905">
    <property type="entry name" value="ACT_CM-PDT"/>
    <property type="match status" value="1"/>
</dbReference>
<feature type="domain" description="Prephenate dehydratase" evidence="21">
    <location>
        <begin position="94"/>
        <end position="269"/>
    </location>
</feature>
<evidence type="ECO:0000256" key="13">
    <source>
        <dbReference type="ARBA" id="ARBA00023235"/>
    </source>
</evidence>
<evidence type="ECO:0000256" key="1">
    <source>
        <dbReference type="ARBA" id="ARBA00000824"/>
    </source>
</evidence>
<dbReference type="EC" id="4.2.1.51" evidence="7"/>
<evidence type="ECO:0000256" key="3">
    <source>
        <dbReference type="ARBA" id="ARBA00004496"/>
    </source>
</evidence>
<dbReference type="Gene3D" id="1.20.59.10">
    <property type="entry name" value="Chorismate mutase"/>
    <property type="match status" value="1"/>
</dbReference>
<dbReference type="InterPro" id="IPR001086">
    <property type="entry name" value="Preph_deHydtase"/>
</dbReference>